<dbReference type="OrthoDB" id="5365129at2759"/>
<dbReference type="Proteomes" id="UP000327013">
    <property type="component" value="Unassembled WGS sequence"/>
</dbReference>
<comment type="caution">
    <text evidence="1">The sequence shown here is derived from an EMBL/GenBank/DDBJ whole genome shotgun (WGS) entry which is preliminary data.</text>
</comment>
<accession>A0A5N6KZ90</accession>
<evidence type="ECO:0000313" key="2">
    <source>
        <dbReference type="Proteomes" id="UP000327013"/>
    </source>
</evidence>
<evidence type="ECO:0000313" key="1">
    <source>
        <dbReference type="EMBL" id="KAB8416321.1"/>
    </source>
</evidence>
<protein>
    <submittedName>
        <fullName evidence="1">Uncharacterized protein</fullName>
    </submittedName>
</protein>
<keyword evidence="2" id="KW-1185">Reference proteome</keyword>
<gene>
    <name evidence="1" type="ORF">FH972_024841</name>
</gene>
<sequence>MSAAIDGIGIISGILGIIGFFQDNIPSNPAPQGATIQVKAGLGDDSSNSLGGEIAHIYGFDVNNNYLGESGSGSMGDGGVVELVIDQTVPGVQSDYISVENTIGATCIAWISVVQFDGAPGSGGSWTGDIGYNCGQNWYYGNQIAGTLPDDGGDYRPYCSWLDADHTNDIKSASMKIHLRAYGEEAEDTIANNKACSSTIFSADAGPINDQPAKRSNKARKQWMQDKLIMSASANQTAEHLCSHPNSWGPDFIGTDGMFCDMEAKVLTPLCSTEVIDGCIEVDATALTVLKRSSVAKRSVAAIHREYKRIEQW</sequence>
<proteinExistence type="predicted"/>
<name>A0A5N6KZ90_9ROSI</name>
<organism evidence="1 2">
    <name type="scientific">Carpinus fangiana</name>
    <dbReference type="NCBI Taxonomy" id="176857"/>
    <lineage>
        <taxon>Eukaryota</taxon>
        <taxon>Viridiplantae</taxon>
        <taxon>Streptophyta</taxon>
        <taxon>Embryophyta</taxon>
        <taxon>Tracheophyta</taxon>
        <taxon>Spermatophyta</taxon>
        <taxon>Magnoliopsida</taxon>
        <taxon>eudicotyledons</taxon>
        <taxon>Gunneridae</taxon>
        <taxon>Pentapetalae</taxon>
        <taxon>rosids</taxon>
        <taxon>fabids</taxon>
        <taxon>Fagales</taxon>
        <taxon>Betulaceae</taxon>
        <taxon>Carpinus</taxon>
    </lineage>
</organism>
<dbReference type="AlphaFoldDB" id="A0A5N6KZ90"/>
<reference evidence="1 2" key="1">
    <citation type="submission" date="2019-06" db="EMBL/GenBank/DDBJ databases">
        <title>A chromosomal-level reference genome of Carpinus fangiana (Coryloideae, Betulaceae).</title>
        <authorList>
            <person name="Yang X."/>
            <person name="Wang Z."/>
            <person name="Zhang L."/>
            <person name="Hao G."/>
            <person name="Liu J."/>
            <person name="Yang Y."/>
        </authorList>
    </citation>
    <scope>NUCLEOTIDE SEQUENCE [LARGE SCALE GENOMIC DNA]</scope>
    <source>
        <strain evidence="1">Cfa_2016G</strain>
        <tissue evidence="1">Leaf</tissue>
    </source>
</reference>
<dbReference type="EMBL" id="VIBQ01000031">
    <property type="protein sequence ID" value="KAB8416321.1"/>
    <property type="molecule type" value="Genomic_DNA"/>
</dbReference>